<dbReference type="AlphaFoldDB" id="A0A2K8NAA2"/>
<protein>
    <submittedName>
        <fullName evidence="1">Uncharacterized protein</fullName>
    </submittedName>
</protein>
<keyword evidence="2" id="KW-1185">Reference proteome</keyword>
<dbReference type="KEGG" id="kyr:CVV65_11960"/>
<evidence type="ECO:0000313" key="1">
    <source>
        <dbReference type="EMBL" id="ATY85550.1"/>
    </source>
</evidence>
<reference evidence="2" key="1">
    <citation type="submission" date="2017-11" db="EMBL/GenBank/DDBJ databases">
        <title>Complete Genome Sequence of Kyrpidia sp. Strain EA-1, a thermophilic, hydrogen-oxidizing Bacterium, isolated from the Azores.</title>
        <authorList>
            <person name="Reiner J.E."/>
            <person name="Lapp C.J."/>
            <person name="Bunk B."/>
            <person name="Gescher J."/>
        </authorList>
    </citation>
    <scope>NUCLEOTIDE SEQUENCE [LARGE SCALE GENOMIC DNA]</scope>
    <source>
        <strain evidence="2">EA-1</strain>
    </source>
</reference>
<sequence length="142" mass="15454">MIRIKAAGRMKSVPVRHALVEMKKEDVQQVRELLEGGRIPEAVNAFIQAFQAAEVGFSIPCGPGSVRGILPVHRGTGAEDLCGTEYLVVDPGVPGNQVEGRLEFHPGLVVGAEFRPEFRLLILTLQGGGELRFRGRELVRVS</sequence>
<organism evidence="1 2">
    <name type="scientific">Kyrpidia spormannii</name>
    <dbReference type="NCBI Taxonomy" id="2055160"/>
    <lineage>
        <taxon>Bacteria</taxon>
        <taxon>Bacillati</taxon>
        <taxon>Bacillota</taxon>
        <taxon>Bacilli</taxon>
        <taxon>Bacillales</taxon>
        <taxon>Alicyclobacillaceae</taxon>
        <taxon>Kyrpidia</taxon>
    </lineage>
</organism>
<proteinExistence type="predicted"/>
<name>A0A2K8NAA2_9BACL</name>
<gene>
    <name evidence="1" type="ORF">CVV65_11960</name>
</gene>
<dbReference type="OrthoDB" id="9836403at2"/>
<evidence type="ECO:0000313" key="2">
    <source>
        <dbReference type="Proteomes" id="UP000231932"/>
    </source>
</evidence>
<dbReference type="Proteomes" id="UP000231932">
    <property type="component" value="Chromosome"/>
</dbReference>
<dbReference type="RefSeq" id="WP_100668317.1">
    <property type="nucleotide sequence ID" value="NZ_CP024955.1"/>
</dbReference>
<dbReference type="EMBL" id="CP024955">
    <property type="protein sequence ID" value="ATY85550.1"/>
    <property type="molecule type" value="Genomic_DNA"/>
</dbReference>
<accession>A0A2K8NAA2</accession>